<dbReference type="Gene3D" id="3.60.40.10">
    <property type="entry name" value="PPM-type phosphatase domain"/>
    <property type="match status" value="1"/>
</dbReference>
<dbReference type="RefSeq" id="WP_044649163.1">
    <property type="nucleotide sequence ID" value="NZ_JTHP01000114.1"/>
</dbReference>
<organism evidence="1 2">
    <name type="scientific">Paenibacillus terrae</name>
    <dbReference type="NCBI Taxonomy" id="159743"/>
    <lineage>
        <taxon>Bacteria</taxon>
        <taxon>Bacillati</taxon>
        <taxon>Bacillota</taxon>
        <taxon>Bacilli</taxon>
        <taxon>Bacillales</taxon>
        <taxon>Paenibacillaceae</taxon>
        <taxon>Paenibacillus</taxon>
    </lineage>
</organism>
<comment type="caution">
    <text evidence="1">The sequence shown here is derived from an EMBL/GenBank/DDBJ whole genome shotgun (WGS) entry which is preliminary data.</text>
</comment>
<dbReference type="OrthoDB" id="153070at2"/>
<gene>
    <name evidence="1" type="ORF">QD47_27775</name>
</gene>
<evidence type="ECO:0000313" key="2">
    <source>
        <dbReference type="Proteomes" id="UP000032534"/>
    </source>
</evidence>
<evidence type="ECO:0000313" key="1">
    <source>
        <dbReference type="EMBL" id="KJD42518.1"/>
    </source>
</evidence>
<evidence type="ECO:0008006" key="3">
    <source>
        <dbReference type="Google" id="ProtNLM"/>
    </source>
</evidence>
<proteinExistence type="predicted"/>
<protein>
    <recommendedName>
        <fullName evidence="3">PPM-type phosphatase domain-containing protein</fullName>
    </recommendedName>
</protein>
<dbReference type="InterPro" id="IPR036457">
    <property type="entry name" value="PPM-type-like_dom_sf"/>
</dbReference>
<dbReference type="PATRIC" id="fig|159743.3.peg.6192"/>
<accession>A0A0D7WUX0</accession>
<name>A0A0D7WUX0_9BACL</name>
<dbReference type="AlphaFoldDB" id="A0A0D7WUX0"/>
<reference evidence="1 2" key="1">
    <citation type="submission" date="2014-11" db="EMBL/GenBank/DDBJ databases">
        <title>Draft Genome Sequences of Paenibacillus polymyxa NRRL B-30509 and Paenibacillus terrae NRRL B-30644, Strains from a Poultry Environment that Produce Tridecaptin A and Paenicidins.</title>
        <authorList>
            <person name="van Belkum M.J."/>
            <person name="Lohans C.T."/>
            <person name="Vederas J.C."/>
        </authorList>
    </citation>
    <scope>NUCLEOTIDE SEQUENCE [LARGE SCALE GENOMIC DNA]</scope>
    <source>
        <strain evidence="1 2">NRRL B-30644</strain>
    </source>
</reference>
<dbReference type="EMBL" id="JTHP01000114">
    <property type="protein sequence ID" value="KJD42518.1"/>
    <property type="molecule type" value="Genomic_DNA"/>
</dbReference>
<dbReference type="SUPFAM" id="SSF81606">
    <property type="entry name" value="PP2C-like"/>
    <property type="match status" value="1"/>
</dbReference>
<keyword evidence="2" id="KW-1185">Reference proteome</keyword>
<dbReference type="Proteomes" id="UP000032534">
    <property type="component" value="Unassembled WGS sequence"/>
</dbReference>
<sequence length="278" mass="31160">MNPLLSLLPMSKRKGINARLAQRFAYISSQTGDQPLSTHHSRFMCRYGYGRSAESASMGESGQDFAAVSIHKSVCCFVLCDGVGLSYQGDFAARYLGSSLLDWMEQGQDLSADKLGLYLERLAGTAAEELERQPLHHESGLMRSVLEDKRRQGSQSMYICGKIELPKRGTRGHLRLAWQGDSRLRLWNGTEEISQLFDHTFSTSERWSTSRGPIGGKPHWYERSIPADMSMRLQVYSDGLSDLDPIREPVPDEQIQVLLDASHTGGLDDDAAFIELQW</sequence>